<name>A0ABV8T4A8_9GAMM</name>
<comment type="caution">
    <text evidence="1">The sequence shown here is derived from an EMBL/GenBank/DDBJ whole genome shotgun (WGS) entry which is preliminary data.</text>
</comment>
<accession>A0ABV8T4A8</accession>
<dbReference type="EMBL" id="JBHSDU010000015">
    <property type="protein sequence ID" value="MFC4314781.1"/>
    <property type="molecule type" value="Genomic_DNA"/>
</dbReference>
<dbReference type="Proteomes" id="UP001595904">
    <property type="component" value="Unassembled WGS sequence"/>
</dbReference>
<organism evidence="1 2">
    <name type="scientific">Steroidobacter flavus</name>
    <dbReference type="NCBI Taxonomy" id="1842136"/>
    <lineage>
        <taxon>Bacteria</taxon>
        <taxon>Pseudomonadati</taxon>
        <taxon>Pseudomonadota</taxon>
        <taxon>Gammaproteobacteria</taxon>
        <taxon>Steroidobacterales</taxon>
        <taxon>Steroidobacteraceae</taxon>
        <taxon>Steroidobacter</taxon>
    </lineage>
</organism>
<keyword evidence="2" id="KW-1185">Reference proteome</keyword>
<protein>
    <submittedName>
        <fullName evidence="1">Uncharacterized protein</fullName>
    </submittedName>
</protein>
<evidence type="ECO:0000313" key="1">
    <source>
        <dbReference type="EMBL" id="MFC4314781.1"/>
    </source>
</evidence>
<evidence type="ECO:0000313" key="2">
    <source>
        <dbReference type="Proteomes" id="UP001595904"/>
    </source>
</evidence>
<reference evidence="2" key="1">
    <citation type="journal article" date="2019" name="Int. J. Syst. Evol. Microbiol.">
        <title>The Global Catalogue of Microorganisms (GCM) 10K type strain sequencing project: providing services to taxonomists for standard genome sequencing and annotation.</title>
        <authorList>
            <consortium name="The Broad Institute Genomics Platform"/>
            <consortium name="The Broad Institute Genome Sequencing Center for Infectious Disease"/>
            <person name="Wu L."/>
            <person name="Ma J."/>
        </authorList>
    </citation>
    <scope>NUCLEOTIDE SEQUENCE [LARGE SCALE GENOMIC DNA]</scope>
    <source>
        <strain evidence="2">CGMCC 1.10759</strain>
    </source>
</reference>
<gene>
    <name evidence="1" type="ORF">ACFPN2_37300</name>
</gene>
<proteinExistence type="predicted"/>
<sequence>MTTEREYDPEATLEMPRPVLIDPALEEVDPEKTLVREDWESTVIRRVAPHVAAVQSAVGEDAAAEARFGWETQTLRLLSRAVTREQGE</sequence>
<dbReference type="RefSeq" id="WP_380606245.1">
    <property type="nucleotide sequence ID" value="NZ_JBHSDU010000015.1"/>
</dbReference>